<gene>
    <name evidence="1" type="ORF">GAS37_07550</name>
</gene>
<name>A0A7J5G7Q5_PHOVU</name>
<protein>
    <submittedName>
        <fullName evidence="1">Uncharacterized protein</fullName>
    </submittedName>
</protein>
<reference evidence="1 2" key="1">
    <citation type="journal article" date="2019" name="Nat. Med.">
        <title>A library of human gut bacterial isolates paired with longitudinal multiomics data enables mechanistic microbiome research.</title>
        <authorList>
            <person name="Poyet M."/>
            <person name="Groussin M."/>
            <person name="Gibbons S.M."/>
            <person name="Avila-Pacheco J."/>
            <person name="Jiang X."/>
            <person name="Kearney S.M."/>
            <person name="Perrotta A.R."/>
            <person name="Berdy B."/>
            <person name="Zhao S."/>
            <person name="Lieberman T.D."/>
            <person name="Swanson P.K."/>
            <person name="Smith M."/>
            <person name="Roesemann S."/>
            <person name="Alexander J.E."/>
            <person name="Rich S.A."/>
            <person name="Livny J."/>
            <person name="Vlamakis H."/>
            <person name="Clish C."/>
            <person name="Bullock K."/>
            <person name="Deik A."/>
            <person name="Scott J."/>
            <person name="Pierce K.A."/>
            <person name="Xavier R.J."/>
            <person name="Alm E.J."/>
        </authorList>
    </citation>
    <scope>NUCLEOTIDE SEQUENCE [LARGE SCALE GENOMIC DNA]</scope>
    <source>
        <strain evidence="1 2">BIOML-A9</strain>
    </source>
</reference>
<comment type="caution">
    <text evidence="1">The sequence shown here is derived from an EMBL/GenBank/DDBJ whole genome shotgun (WGS) entry which is preliminary data.</text>
</comment>
<dbReference type="AlphaFoldDB" id="A0A7J5G7Q5"/>
<accession>A0A7J5G7Q5</accession>
<sequence length="77" mass="8559">MNGYIVKVEDGKNGIYLLSRVKNPRTGLEEIGFGAWNGNPYDIAFFNTETEAQIAYTDLAKKHKPSGVPVVLKVLNF</sequence>
<dbReference type="Proteomes" id="UP000470332">
    <property type="component" value="Unassembled WGS sequence"/>
</dbReference>
<evidence type="ECO:0000313" key="2">
    <source>
        <dbReference type="Proteomes" id="UP000470332"/>
    </source>
</evidence>
<organism evidence="1 2">
    <name type="scientific">Phocaeicola vulgatus</name>
    <name type="common">Bacteroides vulgatus</name>
    <dbReference type="NCBI Taxonomy" id="821"/>
    <lineage>
        <taxon>Bacteria</taxon>
        <taxon>Pseudomonadati</taxon>
        <taxon>Bacteroidota</taxon>
        <taxon>Bacteroidia</taxon>
        <taxon>Bacteroidales</taxon>
        <taxon>Bacteroidaceae</taxon>
        <taxon>Phocaeicola</taxon>
    </lineage>
</organism>
<proteinExistence type="predicted"/>
<evidence type="ECO:0000313" key="1">
    <source>
        <dbReference type="EMBL" id="KAB3863397.1"/>
    </source>
</evidence>
<dbReference type="EMBL" id="WCXA01000012">
    <property type="protein sequence ID" value="KAB3863397.1"/>
    <property type="molecule type" value="Genomic_DNA"/>
</dbReference>